<sequence>MTVPARHHTAGPPAAGFSELENLRTRVDEFLHAALPGAGFPGFGMAEPWAPLADVEEIEDAYRVELELPGVRKDQITVEVADGELDVRGEVKEKERTGTVRRHTRRIGRFDYRTTLPPNSDAEHISAELADGILTVNVPKAGKGQAQRIEITD</sequence>
<name>A0A1E7K5V5_9ACTN</name>
<evidence type="ECO:0000259" key="3">
    <source>
        <dbReference type="PROSITE" id="PS01031"/>
    </source>
</evidence>
<evidence type="ECO:0000313" key="5">
    <source>
        <dbReference type="Proteomes" id="UP000175829"/>
    </source>
</evidence>
<dbReference type="PATRIC" id="fig|943816.4.peg.2960"/>
<dbReference type="Gene3D" id="2.60.40.790">
    <property type="match status" value="1"/>
</dbReference>
<comment type="similarity">
    <text evidence="1 2">Belongs to the small heat shock protein (HSP20) family.</text>
</comment>
<dbReference type="InterPro" id="IPR002068">
    <property type="entry name" value="A-crystallin/Hsp20_dom"/>
</dbReference>
<dbReference type="CDD" id="cd06464">
    <property type="entry name" value="ACD_sHsps-like"/>
    <property type="match status" value="1"/>
</dbReference>
<gene>
    <name evidence="4" type="ORF">AN217_17385</name>
</gene>
<dbReference type="InterPro" id="IPR008978">
    <property type="entry name" value="HSP20-like_chaperone"/>
</dbReference>
<feature type="domain" description="SHSP" evidence="3">
    <location>
        <begin position="43"/>
        <end position="153"/>
    </location>
</feature>
<dbReference type="Proteomes" id="UP000175829">
    <property type="component" value="Unassembled WGS sequence"/>
</dbReference>
<evidence type="ECO:0000313" key="4">
    <source>
        <dbReference type="EMBL" id="OEU99289.1"/>
    </source>
</evidence>
<reference evidence="4 5" key="1">
    <citation type="journal article" date="2016" name="Front. Microbiol.">
        <title>Comparative Genomics Analysis of Streptomyces Species Reveals Their Adaptation to the Marine Environment and Their Diversity at the Genomic Level.</title>
        <authorList>
            <person name="Tian X."/>
            <person name="Zhang Z."/>
            <person name="Yang T."/>
            <person name="Chen M."/>
            <person name="Li J."/>
            <person name="Chen F."/>
            <person name="Yang J."/>
            <person name="Li W."/>
            <person name="Zhang B."/>
            <person name="Zhang Z."/>
            <person name="Wu J."/>
            <person name="Zhang C."/>
            <person name="Long L."/>
            <person name="Xiao J."/>
        </authorList>
    </citation>
    <scope>NUCLEOTIDE SEQUENCE [LARGE SCALE GENOMIC DNA]</scope>
    <source>
        <strain evidence="4 5">SCSIO M10379</strain>
    </source>
</reference>
<accession>A0A1E7K5V5</accession>
<dbReference type="RefSeq" id="WP_069992212.1">
    <property type="nucleotide sequence ID" value="NZ_LJGV01000022.1"/>
</dbReference>
<dbReference type="SUPFAM" id="SSF49764">
    <property type="entry name" value="HSP20-like chaperones"/>
    <property type="match status" value="1"/>
</dbReference>
<dbReference type="Pfam" id="PF00011">
    <property type="entry name" value="HSP20"/>
    <property type="match status" value="1"/>
</dbReference>
<dbReference type="PROSITE" id="PS01031">
    <property type="entry name" value="SHSP"/>
    <property type="match status" value="1"/>
</dbReference>
<dbReference type="EMBL" id="LJGV01000022">
    <property type="protein sequence ID" value="OEU99289.1"/>
    <property type="molecule type" value="Genomic_DNA"/>
</dbReference>
<dbReference type="InterPro" id="IPR031107">
    <property type="entry name" value="Small_HSP"/>
</dbReference>
<proteinExistence type="inferred from homology"/>
<evidence type="ECO:0000256" key="1">
    <source>
        <dbReference type="PROSITE-ProRule" id="PRU00285"/>
    </source>
</evidence>
<dbReference type="PANTHER" id="PTHR11527">
    <property type="entry name" value="HEAT-SHOCK PROTEIN 20 FAMILY MEMBER"/>
    <property type="match status" value="1"/>
</dbReference>
<organism evidence="4 5">
    <name type="scientific">Streptomyces qinglanensis</name>
    <dbReference type="NCBI Taxonomy" id="943816"/>
    <lineage>
        <taxon>Bacteria</taxon>
        <taxon>Bacillati</taxon>
        <taxon>Actinomycetota</taxon>
        <taxon>Actinomycetes</taxon>
        <taxon>Kitasatosporales</taxon>
        <taxon>Streptomycetaceae</taxon>
        <taxon>Streptomyces</taxon>
    </lineage>
</organism>
<dbReference type="AlphaFoldDB" id="A0A1E7K5V5"/>
<comment type="caution">
    <text evidence="4">The sequence shown here is derived from an EMBL/GenBank/DDBJ whole genome shotgun (WGS) entry which is preliminary data.</text>
</comment>
<evidence type="ECO:0000256" key="2">
    <source>
        <dbReference type="RuleBase" id="RU003616"/>
    </source>
</evidence>
<protein>
    <submittedName>
        <fullName evidence="4">Heat-shock protein Hsp20</fullName>
    </submittedName>
</protein>